<reference evidence="9" key="1">
    <citation type="submission" date="2021-01" db="EMBL/GenBank/DDBJ databases">
        <title>Chromosome-level genome assembly of a human fungal pathogen reveals clustering of transcriptionally co-regulated genes.</title>
        <authorList>
            <person name="Voorhies M."/>
            <person name="Cohen S."/>
            <person name="Shea T.P."/>
            <person name="Petrus S."/>
            <person name="Munoz J.F."/>
            <person name="Poplawski S."/>
            <person name="Goldman W.E."/>
            <person name="Michael T."/>
            <person name="Cuomo C.A."/>
            <person name="Sil A."/>
            <person name="Beyhan S."/>
        </authorList>
    </citation>
    <scope>NUCLEOTIDE SEQUENCE</scope>
    <source>
        <strain evidence="9">WU24</strain>
    </source>
</reference>
<evidence type="ECO:0000256" key="5">
    <source>
        <dbReference type="ARBA" id="ARBA00022989"/>
    </source>
</evidence>
<protein>
    <submittedName>
        <fullName evidence="9">Aquaporin</fullName>
    </submittedName>
</protein>
<feature type="transmembrane region" description="Helical" evidence="8">
    <location>
        <begin position="43"/>
        <end position="62"/>
    </location>
</feature>
<dbReference type="GO" id="GO:0005886">
    <property type="term" value="C:plasma membrane"/>
    <property type="evidence" value="ECO:0007669"/>
    <property type="project" value="TreeGrafter"/>
</dbReference>
<dbReference type="PANTHER" id="PTHR43829">
    <property type="entry name" value="AQUAPORIN OR AQUAGLYCEROPORIN RELATED"/>
    <property type="match status" value="1"/>
</dbReference>
<dbReference type="OrthoDB" id="3222at2759"/>
<organism evidence="9 10">
    <name type="scientific">Ajellomyces capsulatus</name>
    <name type="common">Darling's disease fungus</name>
    <name type="synonym">Histoplasma capsulatum</name>
    <dbReference type="NCBI Taxonomy" id="5037"/>
    <lineage>
        <taxon>Eukaryota</taxon>
        <taxon>Fungi</taxon>
        <taxon>Dikarya</taxon>
        <taxon>Ascomycota</taxon>
        <taxon>Pezizomycotina</taxon>
        <taxon>Eurotiomycetes</taxon>
        <taxon>Eurotiomycetidae</taxon>
        <taxon>Onygenales</taxon>
        <taxon>Ajellomycetaceae</taxon>
        <taxon>Histoplasma</taxon>
    </lineage>
</organism>
<dbReference type="Pfam" id="PF00230">
    <property type="entry name" value="MIP"/>
    <property type="match status" value="2"/>
</dbReference>
<evidence type="ECO:0000256" key="8">
    <source>
        <dbReference type="SAM" id="Phobius"/>
    </source>
</evidence>
<keyword evidence="5 8" id="KW-1133">Transmembrane helix</keyword>
<evidence type="ECO:0000256" key="3">
    <source>
        <dbReference type="ARBA" id="ARBA00022448"/>
    </source>
</evidence>
<gene>
    <name evidence="9" type="ORF">I7I51_08419</name>
</gene>
<feature type="transmembrane region" description="Helical" evidence="8">
    <location>
        <begin position="150"/>
        <end position="175"/>
    </location>
</feature>
<proteinExistence type="inferred from homology"/>
<evidence type="ECO:0000256" key="2">
    <source>
        <dbReference type="ARBA" id="ARBA00006175"/>
    </source>
</evidence>
<dbReference type="InterPro" id="IPR023271">
    <property type="entry name" value="Aquaporin-like"/>
</dbReference>
<comment type="similarity">
    <text evidence="2 7">Belongs to the MIP/aquaporin (TC 1.A.8) family.</text>
</comment>
<dbReference type="PRINTS" id="PR00783">
    <property type="entry name" value="MINTRINSICP"/>
</dbReference>
<evidence type="ECO:0000256" key="4">
    <source>
        <dbReference type="ARBA" id="ARBA00022692"/>
    </source>
</evidence>
<dbReference type="EMBL" id="CP069109">
    <property type="protein sequence ID" value="QSS58988.1"/>
    <property type="molecule type" value="Genomic_DNA"/>
</dbReference>
<dbReference type="GO" id="GO:0015250">
    <property type="term" value="F:water channel activity"/>
    <property type="evidence" value="ECO:0007669"/>
    <property type="project" value="TreeGrafter"/>
</dbReference>
<dbReference type="Proteomes" id="UP000663671">
    <property type="component" value="Chromosome 2"/>
</dbReference>
<keyword evidence="3 7" id="KW-0813">Transport</keyword>
<comment type="subcellular location">
    <subcellularLocation>
        <location evidence="1">Membrane</location>
        <topology evidence="1">Multi-pass membrane protein</topology>
    </subcellularLocation>
</comment>
<dbReference type="InterPro" id="IPR000425">
    <property type="entry name" value="MIP"/>
</dbReference>
<feature type="transmembrane region" description="Helical" evidence="8">
    <location>
        <begin position="120"/>
        <end position="138"/>
    </location>
</feature>
<keyword evidence="6 8" id="KW-0472">Membrane</keyword>
<dbReference type="PANTHER" id="PTHR43829:SF9">
    <property type="entry name" value="AQUAPORIN-9"/>
    <property type="match status" value="1"/>
</dbReference>
<accession>A0A8A1LXU0</accession>
<dbReference type="Gene3D" id="1.20.1080.10">
    <property type="entry name" value="Glycerol uptake facilitator protein"/>
    <property type="match status" value="2"/>
</dbReference>
<dbReference type="SUPFAM" id="SSF81338">
    <property type="entry name" value="Aquaporin-like"/>
    <property type="match status" value="1"/>
</dbReference>
<evidence type="ECO:0000256" key="7">
    <source>
        <dbReference type="RuleBase" id="RU000477"/>
    </source>
</evidence>
<evidence type="ECO:0000313" key="9">
    <source>
        <dbReference type="EMBL" id="QSS58988.1"/>
    </source>
</evidence>
<dbReference type="VEuPathDB" id="FungiDB:I7I51_08419"/>
<evidence type="ECO:0000313" key="10">
    <source>
        <dbReference type="Proteomes" id="UP000663671"/>
    </source>
</evidence>
<feature type="transmembrane region" description="Helical" evidence="8">
    <location>
        <begin position="74"/>
        <end position="93"/>
    </location>
</feature>
<sequence>MGDFVGQKISLCYGRVVTAAVPRGWSPLWSRIRYKLREPFAEFVGVFILVLFGDGSVAQVILSDRKKGDYQSINWGWGLGVMLGVYCSGGVGIRTVGLETSTAGIFCTYPVDFLTKTGQFFSELIASAILMFCIFALLDNNNNGAGNLTPLGLFFVIFGIGACFGWETGYAINLARDFSPRLLSYIVGYGPEVPIVAPFVGCTLGGFLYDVLLYTGESPINTPWMGFDRLLRPTPEVWSNTKSPA</sequence>
<dbReference type="GO" id="GO:0015254">
    <property type="term" value="F:glycerol channel activity"/>
    <property type="evidence" value="ECO:0007669"/>
    <property type="project" value="TreeGrafter"/>
</dbReference>
<dbReference type="AlphaFoldDB" id="A0A8A1LXU0"/>
<dbReference type="InterPro" id="IPR050363">
    <property type="entry name" value="MIP/Aquaporin"/>
</dbReference>
<name>A0A8A1LXU0_AJECA</name>
<evidence type="ECO:0000256" key="6">
    <source>
        <dbReference type="ARBA" id="ARBA00023136"/>
    </source>
</evidence>
<keyword evidence="4 7" id="KW-0812">Transmembrane</keyword>
<evidence type="ECO:0000256" key="1">
    <source>
        <dbReference type="ARBA" id="ARBA00004141"/>
    </source>
</evidence>